<evidence type="ECO:0000313" key="2">
    <source>
        <dbReference type="Proteomes" id="UP000673691"/>
    </source>
</evidence>
<keyword evidence="2" id="KW-1185">Reference proteome</keyword>
<sequence>MITPVVSSKSKQLGKIRIPNPTLTTVARFCSPPLSRFSSAVARPTVCSEAAAVARRSAGEQAAAGEHHRKLDVFAGGLRRQGVV</sequence>
<dbReference type="EMBL" id="JAEFCI010009229">
    <property type="protein sequence ID" value="KAG5457942.1"/>
    <property type="molecule type" value="Genomic_DNA"/>
</dbReference>
<proteinExistence type="predicted"/>
<accession>A0A8H8DHA8</accession>
<protein>
    <submittedName>
        <fullName evidence="1">Uncharacterized protein</fullName>
    </submittedName>
</protein>
<comment type="caution">
    <text evidence="1">The sequence shown here is derived from an EMBL/GenBank/DDBJ whole genome shotgun (WGS) entry which is preliminary data.</text>
</comment>
<gene>
    <name evidence="1" type="ORF">BJ554DRAFT_1934</name>
</gene>
<name>A0A8H8DHA8_9FUNG</name>
<dbReference type="AlphaFoldDB" id="A0A8H8DHA8"/>
<organism evidence="1 2">
    <name type="scientific">Olpidium bornovanus</name>
    <dbReference type="NCBI Taxonomy" id="278681"/>
    <lineage>
        <taxon>Eukaryota</taxon>
        <taxon>Fungi</taxon>
        <taxon>Fungi incertae sedis</taxon>
        <taxon>Olpidiomycota</taxon>
        <taxon>Olpidiomycotina</taxon>
        <taxon>Olpidiomycetes</taxon>
        <taxon>Olpidiales</taxon>
        <taxon>Olpidiaceae</taxon>
        <taxon>Olpidium</taxon>
    </lineage>
</organism>
<evidence type="ECO:0000313" key="1">
    <source>
        <dbReference type="EMBL" id="KAG5457942.1"/>
    </source>
</evidence>
<reference evidence="1 2" key="1">
    <citation type="journal article" name="Sci. Rep.">
        <title>Genome-scale phylogenetic analyses confirm Olpidium as the closest living zoosporic fungus to the non-flagellated, terrestrial fungi.</title>
        <authorList>
            <person name="Chang Y."/>
            <person name="Rochon D."/>
            <person name="Sekimoto S."/>
            <person name="Wang Y."/>
            <person name="Chovatia M."/>
            <person name="Sandor L."/>
            <person name="Salamov A."/>
            <person name="Grigoriev I.V."/>
            <person name="Stajich J.E."/>
            <person name="Spatafora J.W."/>
        </authorList>
    </citation>
    <scope>NUCLEOTIDE SEQUENCE [LARGE SCALE GENOMIC DNA]</scope>
    <source>
        <strain evidence="1">S191</strain>
    </source>
</reference>
<dbReference type="Proteomes" id="UP000673691">
    <property type="component" value="Unassembled WGS sequence"/>
</dbReference>